<dbReference type="Proteomes" id="UP001231915">
    <property type="component" value="Unassembled WGS sequence"/>
</dbReference>
<dbReference type="PANTHER" id="PTHR30481">
    <property type="entry name" value="DNA ADENINE METHYLASE"/>
    <property type="match status" value="1"/>
</dbReference>
<evidence type="ECO:0000256" key="2">
    <source>
        <dbReference type="ARBA" id="ARBA00022679"/>
    </source>
</evidence>
<keyword evidence="1 4" id="KW-0489">Methyltransferase</keyword>
<keyword evidence="5" id="KW-1185">Reference proteome</keyword>
<dbReference type="Gene3D" id="3.40.50.150">
    <property type="entry name" value="Vaccinia Virus protein VP39"/>
    <property type="match status" value="2"/>
</dbReference>
<evidence type="ECO:0000256" key="1">
    <source>
        <dbReference type="ARBA" id="ARBA00022603"/>
    </source>
</evidence>
<comment type="caution">
    <text evidence="4">The sequence shown here is derived from an EMBL/GenBank/DDBJ whole genome shotgun (WGS) entry which is preliminary data.</text>
</comment>
<accession>A0ABT7EH47</accession>
<evidence type="ECO:0000313" key="5">
    <source>
        <dbReference type="Proteomes" id="UP001231915"/>
    </source>
</evidence>
<organism evidence="4 5">
    <name type="scientific">Pseudoalteromonas obscura</name>
    <dbReference type="NCBI Taxonomy" id="3048491"/>
    <lineage>
        <taxon>Bacteria</taxon>
        <taxon>Pseudomonadati</taxon>
        <taxon>Pseudomonadota</taxon>
        <taxon>Gammaproteobacteria</taxon>
        <taxon>Alteromonadales</taxon>
        <taxon>Pseudoalteromonadaceae</taxon>
        <taxon>Pseudoalteromonas</taxon>
    </lineage>
</organism>
<proteinExistence type="predicted"/>
<gene>
    <name evidence="4" type="ORF">QNM18_04760</name>
</gene>
<protein>
    <submittedName>
        <fullName evidence="4">DNA adenine methylase</fullName>
    </submittedName>
</protein>
<evidence type="ECO:0000256" key="3">
    <source>
        <dbReference type="ARBA" id="ARBA00022691"/>
    </source>
</evidence>
<dbReference type="PRINTS" id="PR00505">
    <property type="entry name" value="D12N6MTFRASE"/>
</dbReference>
<keyword evidence="3" id="KW-0949">S-adenosyl-L-methionine</keyword>
<dbReference type="Pfam" id="PF02086">
    <property type="entry name" value="MethyltransfD12"/>
    <property type="match status" value="1"/>
</dbReference>
<dbReference type="InterPro" id="IPR029063">
    <property type="entry name" value="SAM-dependent_MTases_sf"/>
</dbReference>
<dbReference type="GO" id="GO:0008168">
    <property type="term" value="F:methyltransferase activity"/>
    <property type="evidence" value="ECO:0007669"/>
    <property type="project" value="UniProtKB-KW"/>
</dbReference>
<reference evidence="4 5" key="1">
    <citation type="submission" date="2023-05" db="EMBL/GenBank/DDBJ databases">
        <title>Pseudoalteromonas ardens sp. nov., Pseudoalteromonas obscura sp. nov., and Pseudoalteromonas umbrosa sp. nov., isolated from the coral Montipora capitata.</title>
        <authorList>
            <person name="Thomas E.M."/>
            <person name="Smith E.M."/>
            <person name="Papke E."/>
            <person name="Shlafstein M.D."/>
            <person name="Oline D.K."/>
            <person name="Videau P."/>
            <person name="Saw J.H."/>
            <person name="Strangman W.K."/>
            <person name="Ushijima B."/>
        </authorList>
    </citation>
    <scope>NUCLEOTIDE SEQUENCE [LARGE SCALE GENOMIC DNA]</scope>
    <source>
        <strain evidence="4 5">P94</strain>
    </source>
</reference>
<evidence type="ECO:0000313" key="4">
    <source>
        <dbReference type="EMBL" id="MDK2594376.1"/>
    </source>
</evidence>
<dbReference type="RefSeq" id="WP_284136528.1">
    <property type="nucleotide sequence ID" value="NZ_JASJUT010000002.1"/>
</dbReference>
<dbReference type="GO" id="GO:0032259">
    <property type="term" value="P:methylation"/>
    <property type="evidence" value="ECO:0007669"/>
    <property type="project" value="UniProtKB-KW"/>
</dbReference>
<name>A0ABT7EH47_9GAMM</name>
<sequence>MHTPLLRYHGGKYRLSKWLYSFFPEHKTYVEPFGGAASVLLRKKRSHGEVYNDLDQDIFNLFQVLRNKEDAAQLINLCTLTPYSRDEFKLAYEFVEDPIERARRTIVRSAMGFGSGAASGHPTGFRCGTSRKYSTPSHCWQRYPPVLRFVHERLQGVNIENRPAIDCILKHDSPDTLHYIDPPYMLDTRKINSSGGVYRHEMTASEHESLLVKLSQLSGSVVLSGYPSELYSDLLSKWRIESKQSRISAGSGTGLRTECIWINPTCAEKLKKGNVGIHHTSRAAYITHHVRSDKTENKIMSAITTLTNSGEKANKTQVAKLIGVSREHLSRRYSHCFEK</sequence>
<keyword evidence="2" id="KW-0808">Transferase</keyword>
<dbReference type="PANTHER" id="PTHR30481:SF4">
    <property type="entry name" value="SITE-SPECIFIC DNA-METHYLTRANSFERASE (ADENINE-SPECIFIC)"/>
    <property type="match status" value="1"/>
</dbReference>
<dbReference type="SUPFAM" id="SSF53335">
    <property type="entry name" value="S-adenosyl-L-methionine-dependent methyltransferases"/>
    <property type="match status" value="1"/>
</dbReference>
<dbReference type="InterPro" id="IPR012327">
    <property type="entry name" value="MeTrfase_D12"/>
</dbReference>
<dbReference type="EMBL" id="JASJUT010000002">
    <property type="protein sequence ID" value="MDK2594376.1"/>
    <property type="molecule type" value="Genomic_DNA"/>
</dbReference>